<organism evidence="2 3">
    <name type="scientific">Fusarium irregulare</name>
    <dbReference type="NCBI Taxonomy" id="2494466"/>
    <lineage>
        <taxon>Eukaryota</taxon>
        <taxon>Fungi</taxon>
        <taxon>Dikarya</taxon>
        <taxon>Ascomycota</taxon>
        <taxon>Pezizomycotina</taxon>
        <taxon>Sordariomycetes</taxon>
        <taxon>Hypocreomycetidae</taxon>
        <taxon>Hypocreales</taxon>
        <taxon>Nectriaceae</taxon>
        <taxon>Fusarium</taxon>
        <taxon>Fusarium incarnatum-equiseti species complex</taxon>
    </lineage>
</organism>
<feature type="compositionally biased region" description="Low complexity" evidence="1">
    <location>
        <begin position="26"/>
        <end position="41"/>
    </location>
</feature>
<dbReference type="OrthoDB" id="5093699at2759"/>
<feature type="compositionally biased region" description="Polar residues" evidence="1">
    <location>
        <begin position="428"/>
        <end position="442"/>
    </location>
</feature>
<accession>A0A9W8PL25</accession>
<feature type="region of interest" description="Disordered" evidence="1">
    <location>
        <begin position="250"/>
        <end position="272"/>
    </location>
</feature>
<gene>
    <name evidence="2" type="ORF">NW766_008685</name>
</gene>
<keyword evidence="3" id="KW-1185">Reference proteome</keyword>
<name>A0A9W8PL25_9HYPO</name>
<feature type="region of interest" description="Disordered" evidence="1">
    <location>
        <begin position="186"/>
        <end position="214"/>
    </location>
</feature>
<feature type="region of interest" description="Disordered" evidence="1">
    <location>
        <begin position="574"/>
        <end position="629"/>
    </location>
</feature>
<evidence type="ECO:0000313" key="3">
    <source>
        <dbReference type="Proteomes" id="UP001152130"/>
    </source>
</evidence>
<feature type="compositionally biased region" description="Polar residues" evidence="1">
    <location>
        <begin position="1"/>
        <end position="12"/>
    </location>
</feature>
<comment type="caution">
    <text evidence="2">The sequence shown here is derived from an EMBL/GenBank/DDBJ whole genome shotgun (WGS) entry which is preliminary data.</text>
</comment>
<feature type="region of interest" description="Disordered" evidence="1">
    <location>
        <begin position="423"/>
        <end position="507"/>
    </location>
</feature>
<dbReference type="AlphaFoldDB" id="A0A9W8PL25"/>
<feature type="region of interest" description="Disordered" evidence="1">
    <location>
        <begin position="1"/>
        <end position="98"/>
    </location>
</feature>
<feature type="region of interest" description="Disordered" evidence="1">
    <location>
        <begin position="284"/>
        <end position="303"/>
    </location>
</feature>
<sequence>MPKQGSSAIGTSNHHHTQSKAATVESDPSSVESVHLSSDSEGSWVDNAEQSEASSIAPSDSLSAASTNPPTPTPNIRRQRHQRTNLSSRGVASDDWYGHPMIPYGNNYAGQAQMPPPPVGGMYGPATGNAPMGYPSYNIRYASAPNMQGNPASQYPPAPNGQGNPVPPMGANPYTYVTYNPYANYNPPDTMSGNPDRALPNPTPPQPANDKPIPLREDPEIIRLEAEIAAFKAVEKKALEAERQREIEHNIRKEAENAFHQRTADMRQAEEEVKRELERARLEAEKSARERFEAEQKAEQMRADEQAQMMASAEKAVMERLRNEKELEDEKERQRERLIVGLEKEVRLKVEMEKRAELAEQEAKTRQDEDIDRLAKLKMLQGMDEVVSFAKEKLLHELVMDEVTSLTRGRQDWLMKIQDGIETDKGQSRNGSLTDGDQTSISKRGLKQRHATASTVRSASATSAKPSSISAVPPEAPSVPRTSDSGSDRDIAESGVGTATFPMPGSDHRGRAYPHVYRFGIHRPETHEKDLLGQIADAVIERLMGSPYYDVSIRRRQQPEPYYSTNSFAPASGLYQRDSHFGNQEDFDYGPRPCGPKRRFYRPHKPDHLRGRSLSERGRSPLLSPPVPSLQKDVTVSRLSTIPSVPSPLPPLEEWLDNTEAAASRTSHSEVGAVTQEPPAIRVGYVGAEEVSERSDKVYDDTYTLQRAL</sequence>
<feature type="region of interest" description="Disordered" evidence="1">
    <location>
        <begin position="148"/>
        <end position="169"/>
    </location>
</feature>
<reference evidence="2" key="1">
    <citation type="submission" date="2022-10" db="EMBL/GenBank/DDBJ databases">
        <title>Fusarium specimens isolated from Avocado Roots.</title>
        <authorList>
            <person name="Stajich J."/>
            <person name="Roper C."/>
            <person name="Heimlech-Rivalta G."/>
        </authorList>
    </citation>
    <scope>NUCLEOTIDE SEQUENCE</scope>
    <source>
        <strain evidence="2">CF00143</strain>
    </source>
</reference>
<proteinExistence type="predicted"/>
<protein>
    <submittedName>
        <fullName evidence="2">Uncharacterized protein</fullName>
    </submittedName>
</protein>
<feature type="compositionally biased region" description="Polar residues" evidence="1">
    <location>
        <begin position="48"/>
        <end position="66"/>
    </location>
</feature>
<evidence type="ECO:0000313" key="2">
    <source>
        <dbReference type="EMBL" id="KAJ4009567.1"/>
    </source>
</evidence>
<feature type="compositionally biased region" description="Low complexity" evidence="1">
    <location>
        <begin position="451"/>
        <end position="464"/>
    </location>
</feature>
<evidence type="ECO:0000256" key="1">
    <source>
        <dbReference type="SAM" id="MobiDB-lite"/>
    </source>
</evidence>
<dbReference type="Proteomes" id="UP001152130">
    <property type="component" value="Unassembled WGS sequence"/>
</dbReference>
<dbReference type="CDD" id="cd06503">
    <property type="entry name" value="ATP-synt_Fo_b"/>
    <property type="match status" value="1"/>
</dbReference>
<dbReference type="EMBL" id="JAPDHF010000013">
    <property type="protein sequence ID" value="KAJ4009567.1"/>
    <property type="molecule type" value="Genomic_DNA"/>
</dbReference>
<feature type="compositionally biased region" description="Pro residues" evidence="1">
    <location>
        <begin position="154"/>
        <end position="169"/>
    </location>
</feature>
<feature type="compositionally biased region" description="Basic and acidic residues" evidence="1">
    <location>
        <begin position="604"/>
        <end position="619"/>
    </location>
</feature>